<keyword evidence="4" id="KW-1185">Reference proteome</keyword>
<evidence type="ECO:0000313" key="3">
    <source>
        <dbReference type="EMBL" id="RFU67643.1"/>
    </source>
</evidence>
<dbReference type="AlphaFoldDB" id="A0A372LLC8"/>
<organism evidence="3 4">
    <name type="scientific">Peribacillus saganii</name>
    <dbReference type="NCBI Taxonomy" id="2303992"/>
    <lineage>
        <taxon>Bacteria</taxon>
        <taxon>Bacillati</taxon>
        <taxon>Bacillota</taxon>
        <taxon>Bacilli</taxon>
        <taxon>Bacillales</taxon>
        <taxon>Bacillaceae</taxon>
        <taxon>Peribacillus</taxon>
    </lineage>
</organism>
<sequence>MDAILYIMHGSRVAKGVEQAASFIQRCMQNIDVPIQEYCFLELANPNIKEAFQRCIERGATKIHALPVLLLTAAHAKDDIPTELSRIHKQYPEVGVRYGRPIGVDSNMVDILVERIQETGEAITEDSMVLLVGRGSSDPDVKRDLIQIGELLHQRIGVNRIVDCYLTAASPSFEEGLHMAKESGLKRVFVIPYLLFTGILMKTMEKEIEKLEAENQFILCSYLGYHPLIEKVLQDRVKEMLEG</sequence>
<dbReference type="RefSeq" id="WP_117327352.1">
    <property type="nucleotide sequence ID" value="NZ_QVTE01000040.1"/>
</dbReference>
<dbReference type="EMBL" id="QVTE01000040">
    <property type="protein sequence ID" value="RFU67643.1"/>
    <property type="molecule type" value="Genomic_DNA"/>
</dbReference>
<name>A0A372LLC8_9BACI</name>
<evidence type="ECO:0000313" key="4">
    <source>
        <dbReference type="Proteomes" id="UP000264541"/>
    </source>
</evidence>
<reference evidence="3 4" key="1">
    <citation type="submission" date="2018-08" db="EMBL/GenBank/DDBJ databases">
        <title>Bacillus chawlae sp. nov., Bacillus glennii sp. nov., and Bacillus saganii sp. nov. Isolated from the Vehicle Assembly Building at Kennedy Space Center where the Viking Spacecraft were Assembled.</title>
        <authorList>
            <person name="Seuylemezian A."/>
            <person name="Vaishampayan P."/>
        </authorList>
    </citation>
    <scope>NUCLEOTIDE SEQUENCE [LARGE SCALE GENOMIC DNA]</scope>
    <source>
        <strain evidence="3 4">V47-23a</strain>
    </source>
</reference>
<dbReference type="InterPro" id="IPR002762">
    <property type="entry name" value="CbiX-like"/>
</dbReference>
<keyword evidence="1" id="KW-0479">Metal-binding</keyword>
<comment type="caution">
    <text evidence="3">The sequence shown here is derived from an EMBL/GenBank/DDBJ whole genome shotgun (WGS) entry which is preliminary data.</text>
</comment>
<keyword evidence="2" id="KW-0456">Lyase</keyword>
<dbReference type="Gene3D" id="3.40.50.1400">
    <property type="match status" value="2"/>
</dbReference>
<dbReference type="Pfam" id="PF01903">
    <property type="entry name" value="CbiX"/>
    <property type="match status" value="2"/>
</dbReference>
<dbReference type="GO" id="GO:0046872">
    <property type="term" value="F:metal ion binding"/>
    <property type="evidence" value="ECO:0007669"/>
    <property type="project" value="UniProtKB-KW"/>
</dbReference>
<dbReference type="SUPFAM" id="SSF53800">
    <property type="entry name" value="Chelatase"/>
    <property type="match status" value="1"/>
</dbReference>
<dbReference type="GO" id="GO:0016829">
    <property type="term" value="F:lyase activity"/>
    <property type="evidence" value="ECO:0007669"/>
    <property type="project" value="UniProtKB-KW"/>
</dbReference>
<dbReference type="OrthoDB" id="9797895at2"/>
<dbReference type="InterPro" id="IPR050963">
    <property type="entry name" value="Sirohydro_Cobaltochel/CbiX"/>
</dbReference>
<accession>A0A372LLC8</accession>
<proteinExistence type="predicted"/>
<dbReference type="Proteomes" id="UP000264541">
    <property type="component" value="Unassembled WGS sequence"/>
</dbReference>
<gene>
    <name evidence="3" type="ORF">D0469_13935</name>
</gene>
<evidence type="ECO:0000256" key="2">
    <source>
        <dbReference type="ARBA" id="ARBA00023239"/>
    </source>
</evidence>
<dbReference type="PANTHER" id="PTHR33542:SF3">
    <property type="entry name" value="SIROHYDROCHLORIN FERROCHELATASE, CHLOROPLASTIC"/>
    <property type="match status" value="1"/>
</dbReference>
<dbReference type="CDD" id="cd03414">
    <property type="entry name" value="CbiX_SirB_C"/>
    <property type="match status" value="1"/>
</dbReference>
<evidence type="ECO:0000256" key="1">
    <source>
        <dbReference type="ARBA" id="ARBA00022723"/>
    </source>
</evidence>
<protein>
    <submittedName>
        <fullName evidence="3">Sirohydrochlorin chelatase</fullName>
    </submittedName>
</protein>
<dbReference type="PANTHER" id="PTHR33542">
    <property type="entry name" value="SIROHYDROCHLORIN FERROCHELATASE, CHLOROPLASTIC"/>
    <property type="match status" value="1"/>
</dbReference>
<dbReference type="CDD" id="cd03416">
    <property type="entry name" value="CbiX_SirB_N"/>
    <property type="match status" value="1"/>
</dbReference>